<proteinExistence type="predicted"/>
<accession>A0AC61NBE7</accession>
<keyword evidence="2" id="KW-1185">Reference proteome</keyword>
<protein>
    <submittedName>
        <fullName evidence="1">Carboxypeptidase-like regulatory domain-containing protein</fullName>
    </submittedName>
</protein>
<dbReference type="Proteomes" id="UP000826212">
    <property type="component" value="Chromosome"/>
</dbReference>
<name>A0AC61NBE7_9BACT</name>
<reference evidence="1" key="1">
    <citation type="submission" date="2021-08" db="EMBL/GenBank/DDBJ databases">
        <title>Novel anaerobic bacterium isolated from sea squirt in East Sea, Republic of Korea.</title>
        <authorList>
            <person name="Nguyen T.H."/>
            <person name="Li Z."/>
            <person name="Lee Y.-J."/>
            <person name="Ko J."/>
            <person name="Kim S.-G."/>
        </authorList>
    </citation>
    <scope>NUCLEOTIDE SEQUENCE</scope>
    <source>
        <strain evidence="1">KCTC 25031</strain>
    </source>
</reference>
<dbReference type="EMBL" id="CP081303">
    <property type="protein sequence ID" value="QZE12791.1"/>
    <property type="molecule type" value="Genomic_DNA"/>
</dbReference>
<evidence type="ECO:0000313" key="1">
    <source>
        <dbReference type="EMBL" id="QZE12791.1"/>
    </source>
</evidence>
<gene>
    <name evidence="1" type="ORF">K4L44_09340</name>
</gene>
<sequence length="193" mass="21088">MNKKLLTIVLTLLLCHFNTMATIVNAKNDQGFGQKSEKRWIKGVVRDEKGASLPGANIIIKGTTSGVVTGLDGDYEIKVSNNDELIFSFIGYESKTIKVGNKTTIEISLELVKNELEDVTIVAFGKQKKESVISSIETVSTKELKVPSSNLTTAFAGRMSGVISYQRSGEPGQDNAEFFVRGVTTLEQAKRTH</sequence>
<organism evidence="1 2">
    <name type="scientific">Halosquirtibacter laminarini</name>
    <dbReference type="NCBI Taxonomy" id="3374600"/>
    <lineage>
        <taxon>Bacteria</taxon>
        <taxon>Pseudomonadati</taxon>
        <taxon>Bacteroidota</taxon>
        <taxon>Bacteroidia</taxon>
        <taxon>Marinilabiliales</taxon>
        <taxon>Prolixibacteraceae</taxon>
        <taxon>Halosquirtibacter</taxon>
    </lineage>
</organism>
<evidence type="ECO:0000313" key="2">
    <source>
        <dbReference type="Proteomes" id="UP000826212"/>
    </source>
</evidence>